<evidence type="ECO:0000313" key="3">
    <source>
        <dbReference type="Proteomes" id="UP001431221"/>
    </source>
</evidence>
<reference evidence="2" key="1">
    <citation type="submission" date="2022-04" db="EMBL/GenBank/DDBJ databases">
        <title>Roseibium sp. CAU 1639 isolated from mud.</title>
        <authorList>
            <person name="Kim W."/>
        </authorList>
    </citation>
    <scope>NUCLEOTIDE SEQUENCE</scope>
    <source>
        <strain evidence="2">CAU 1639</strain>
    </source>
</reference>
<evidence type="ECO:0008006" key="4">
    <source>
        <dbReference type="Google" id="ProtNLM"/>
    </source>
</evidence>
<keyword evidence="1" id="KW-0472">Membrane</keyword>
<dbReference type="RefSeq" id="WP_248160029.1">
    <property type="nucleotide sequence ID" value="NZ_JALNMJ010000041.1"/>
</dbReference>
<dbReference type="EMBL" id="JALNMJ010000041">
    <property type="protein sequence ID" value="MCK7616070.1"/>
    <property type="molecule type" value="Genomic_DNA"/>
</dbReference>
<gene>
    <name evidence="2" type="ORF">M0H32_28285</name>
</gene>
<feature type="transmembrane region" description="Helical" evidence="1">
    <location>
        <begin position="25"/>
        <end position="42"/>
    </location>
</feature>
<protein>
    <recommendedName>
        <fullName evidence="4">DUF4145 domain-containing protein</fullName>
    </recommendedName>
</protein>
<keyword evidence="1" id="KW-1133">Transmembrane helix</keyword>
<accession>A0ABT0H307</accession>
<dbReference type="Proteomes" id="UP001431221">
    <property type="component" value="Unassembled WGS sequence"/>
</dbReference>
<evidence type="ECO:0000256" key="1">
    <source>
        <dbReference type="SAM" id="Phobius"/>
    </source>
</evidence>
<sequence>MTLWGYLAQQSESIYLEIYRTTLDFIVDLSWPLALIVIIFILRKQVRHLIGNIKRIKYGDGEVEFNEFLDEARQNSTDDPNENFVIPQDERLIRLADSYPRFAVVEAYSRIEKVAAQLSNKLGGPRYIRNDWFSWAIENNVLSKTQINALHSLRKARNLSAHSDSEWLTPSQAYEFIDIAESILIQLKSKMNE</sequence>
<evidence type="ECO:0000313" key="2">
    <source>
        <dbReference type="EMBL" id="MCK7616070.1"/>
    </source>
</evidence>
<organism evidence="2 3">
    <name type="scientific">Roseibium sediminicola</name>
    <dbReference type="NCBI Taxonomy" id="2933272"/>
    <lineage>
        <taxon>Bacteria</taxon>
        <taxon>Pseudomonadati</taxon>
        <taxon>Pseudomonadota</taxon>
        <taxon>Alphaproteobacteria</taxon>
        <taxon>Hyphomicrobiales</taxon>
        <taxon>Stappiaceae</taxon>
        <taxon>Roseibium</taxon>
    </lineage>
</organism>
<keyword evidence="1" id="KW-0812">Transmembrane</keyword>
<comment type="caution">
    <text evidence="2">The sequence shown here is derived from an EMBL/GenBank/DDBJ whole genome shotgun (WGS) entry which is preliminary data.</text>
</comment>
<name>A0ABT0H307_9HYPH</name>
<proteinExistence type="predicted"/>
<keyword evidence="3" id="KW-1185">Reference proteome</keyword>